<evidence type="ECO:0000313" key="2">
    <source>
        <dbReference type="Proteomes" id="UP001314903"/>
    </source>
</evidence>
<proteinExistence type="predicted"/>
<evidence type="ECO:0000313" key="1">
    <source>
        <dbReference type="EMBL" id="MBP2027389.1"/>
    </source>
</evidence>
<organism evidence="1 2">
    <name type="scientific">Acetoanaerobium pronyense</name>
    <dbReference type="NCBI Taxonomy" id="1482736"/>
    <lineage>
        <taxon>Bacteria</taxon>
        <taxon>Bacillati</taxon>
        <taxon>Bacillota</taxon>
        <taxon>Clostridia</taxon>
        <taxon>Peptostreptococcales</taxon>
        <taxon>Filifactoraceae</taxon>
        <taxon>Acetoanaerobium</taxon>
    </lineage>
</organism>
<dbReference type="Proteomes" id="UP001314903">
    <property type="component" value="Unassembled WGS sequence"/>
</dbReference>
<reference evidence="1 2" key="1">
    <citation type="submission" date="2021-03" db="EMBL/GenBank/DDBJ databases">
        <title>Genomic Encyclopedia of Type Strains, Phase IV (KMG-IV): sequencing the most valuable type-strain genomes for metagenomic binning, comparative biology and taxonomic classification.</title>
        <authorList>
            <person name="Goeker M."/>
        </authorList>
    </citation>
    <scope>NUCLEOTIDE SEQUENCE [LARGE SCALE GENOMIC DNA]</scope>
    <source>
        <strain evidence="1 2">DSM 27512</strain>
    </source>
</reference>
<gene>
    <name evidence="1" type="ORF">J2Z35_001183</name>
</gene>
<comment type="caution">
    <text evidence="1">The sequence shown here is derived from an EMBL/GenBank/DDBJ whole genome shotgun (WGS) entry which is preliminary data.</text>
</comment>
<name>A0ABS4KHX3_9FIRM</name>
<accession>A0ABS4KHX3</accession>
<keyword evidence="2" id="KW-1185">Reference proteome</keyword>
<dbReference type="RefSeq" id="WP_209660440.1">
    <property type="nucleotide sequence ID" value="NZ_JAGGLI010000011.1"/>
</dbReference>
<sequence>MFNENSMVVKTWFDLVKMKIYKREEVPALFNLRDVVYSILDREGV</sequence>
<protein>
    <submittedName>
        <fullName evidence="1">Uncharacterized protein</fullName>
    </submittedName>
</protein>
<dbReference type="EMBL" id="JAGGLI010000011">
    <property type="protein sequence ID" value="MBP2027389.1"/>
    <property type="molecule type" value="Genomic_DNA"/>
</dbReference>